<name>A0ABN1GQX0_9ACTN</name>
<dbReference type="PROSITE" id="PS00866">
    <property type="entry name" value="CPSASE_1"/>
    <property type="match status" value="1"/>
</dbReference>
<dbReference type="Pfam" id="PF02786">
    <property type="entry name" value="CPSase_L_D2"/>
    <property type="match status" value="1"/>
</dbReference>
<evidence type="ECO:0000256" key="5">
    <source>
        <dbReference type="ARBA" id="ARBA00023267"/>
    </source>
</evidence>
<dbReference type="InterPro" id="IPR011054">
    <property type="entry name" value="Rudment_hybrid_motif"/>
</dbReference>
<evidence type="ECO:0000256" key="1">
    <source>
        <dbReference type="ARBA" id="ARBA00001953"/>
    </source>
</evidence>
<dbReference type="PROSITE" id="PS50975">
    <property type="entry name" value="ATP_GRASP"/>
    <property type="match status" value="1"/>
</dbReference>
<dbReference type="SUPFAM" id="SSF51230">
    <property type="entry name" value="Single hybrid motif"/>
    <property type="match status" value="1"/>
</dbReference>
<dbReference type="InterPro" id="IPR011053">
    <property type="entry name" value="Single_hybrid_motif"/>
</dbReference>
<keyword evidence="5" id="KW-0092">Biotin</keyword>
<dbReference type="Pfam" id="PF00364">
    <property type="entry name" value="Biotin_lipoyl"/>
    <property type="match status" value="1"/>
</dbReference>
<dbReference type="Pfam" id="PF02785">
    <property type="entry name" value="Biotin_carb_C"/>
    <property type="match status" value="1"/>
</dbReference>
<dbReference type="Gene3D" id="2.40.50.100">
    <property type="match status" value="1"/>
</dbReference>
<evidence type="ECO:0000256" key="3">
    <source>
        <dbReference type="ARBA" id="ARBA00022741"/>
    </source>
</evidence>
<reference evidence="10 11" key="1">
    <citation type="journal article" date="2019" name="Int. J. Syst. Evol. Microbiol.">
        <title>The Global Catalogue of Microorganisms (GCM) 10K type strain sequencing project: providing services to taxonomists for standard genome sequencing and annotation.</title>
        <authorList>
            <consortium name="The Broad Institute Genomics Platform"/>
            <consortium name="The Broad Institute Genome Sequencing Center for Infectious Disease"/>
            <person name="Wu L."/>
            <person name="Ma J."/>
        </authorList>
    </citation>
    <scope>NUCLEOTIDE SEQUENCE [LARGE SCALE GENOMIC DNA]</scope>
    <source>
        <strain evidence="10 11">JCM 10671</strain>
    </source>
</reference>
<keyword evidence="2" id="KW-0436">Ligase</keyword>
<feature type="domain" description="ATP-grasp" evidence="8">
    <location>
        <begin position="125"/>
        <end position="322"/>
    </location>
</feature>
<accession>A0ABN1GQX0</accession>
<dbReference type="PROSITE" id="PS50979">
    <property type="entry name" value="BC"/>
    <property type="match status" value="1"/>
</dbReference>
<feature type="domain" description="Lipoyl-binding" evidence="7">
    <location>
        <begin position="611"/>
        <end position="688"/>
    </location>
</feature>
<dbReference type="PANTHER" id="PTHR18866">
    <property type="entry name" value="CARBOXYLASE:PYRUVATE/ACETYL-COA/PROPIONYL-COA CARBOXYLASE"/>
    <property type="match status" value="1"/>
</dbReference>
<dbReference type="InterPro" id="IPR016185">
    <property type="entry name" value="PreATP-grasp_dom_sf"/>
</dbReference>
<dbReference type="Pfam" id="PF00289">
    <property type="entry name" value="Biotin_carb_N"/>
    <property type="match status" value="1"/>
</dbReference>
<feature type="domain" description="Biotin carboxylation" evidence="9">
    <location>
        <begin position="6"/>
        <end position="452"/>
    </location>
</feature>
<dbReference type="PROSITE" id="PS00867">
    <property type="entry name" value="CPSASE_2"/>
    <property type="match status" value="1"/>
</dbReference>
<dbReference type="Gene3D" id="3.30.470.20">
    <property type="entry name" value="ATP-grasp fold, B domain"/>
    <property type="match status" value="1"/>
</dbReference>
<dbReference type="SMART" id="SM00878">
    <property type="entry name" value="Biotin_carb_C"/>
    <property type="match status" value="1"/>
</dbReference>
<dbReference type="InterPro" id="IPR011761">
    <property type="entry name" value="ATP-grasp"/>
</dbReference>
<keyword evidence="11" id="KW-1185">Reference proteome</keyword>
<evidence type="ECO:0000313" key="11">
    <source>
        <dbReference type="Proteomes" id="UP001500957"/>
    </source>
</evidence>
<dbReference type="InterPro" id="IPR000089">
    <property type="entry name" value="Biotin_lipoyl"/>
</dbReference>
<evidence type="ECO:0000256" key="4">
    <source>
        <dbReference type="ARBA" id="ARBA00022840"/>
    </source>
</evidence>
<evidence type="ECO:0000259" key="9">
    <source>
        <dbReference type="PROSITE" id="PS50979"/>
    </source>
</evidence>
<dbReference type="CDD" id="cd06850">
    <property type="entry name" value="biotinyl_domain"/>
    <property type="match status" value="1"/>
</dbReference>
<comment type="caution">
    <text evidence="10">The sequence shown here is derived from an EMBL/GenBank/DDBJ whole genome shotgun (WGS) entry which is preliminary data.</text>
</comment>
<evidence type="ECO:0000259" key="7">
    <source>
        <dbReference type="PROSITE" id="PS50968"/>
    </source>
</evidence>
<dbReference type="InterPro" id="IPR050856">
    <property type="entry name" value="Biotin_carboxylase_complex"/>
</dbReference>
<sequence>MAALMALTSVLIANRGEIARRVTRAARARGLRVVAVCSRADATAPFVREADTTVLLSGDTLAETYLNIDAIVAAARGAGVDAVHPGYGFLAENADFAAAVTAAGLTYLGPNAKTVALMGSKVAAKDAARAADVPVLPDAVVGADVREADLFAAGESVGYPMLVKASAGGGGRGMRPVAAAGELVAAVSAARSEALAAFGDGTVFLERYLASARHVEVQVIADRHGNVFALGDRECSVQRRHQKLIEEAPAVCIPAAARETIAAAAARLTSKIGYEGVGTCEFLVEGADAFFLEMNTRLQVEHTVTEEVTGLDLVDLQFAVATGARLNLTPDQLEPRGVAVQARLCAEDPAAGWVPSTGTVWRYRHPEAPWLRGEHGIVEGDAVTPAYDSMVAKVIASGPTREIALARLADALARAEVAGVATNRLALAAVLRHPVYVEGAAVDTSFLDRYPEVTAAPEPTTAEIAAAALGLLADETAADAIVPTLPTSWRWGVQPARELELVVAGEPLPVRLTPVADRLWSLDLPGMTSRAEPCQPADGLTSASAGRHPAEVEVLADRSEGRERTLLLRVGAEVAEWTVARRGPARDIDADEVVVRGGGRAIALGVAPRFRTGRHDTAAAGPVSSLPGTVVEVRVAEGETVAAGAVLAVVEAMKMQHPITAPYDAVVTSVLVTPGQAVEAHQLLLELTETEGAG</sequence>
<dbReference type="InterPro" id="IPR005479">
    <property type="entry name" value="CPAse_ATP-bd"/>
</dbReference>
<dbReference type="InterPro" id="IPR005481">
    <property type="entry name" value="BC-like_N"/>
</dbReference>
<dbReference type="SUPFAM" id="SSF56059">
    <property type="entry name" value="Glutathione synthetase ATP-binding domain-like"/>
    <property type="match status" value="1"/>
</dbReference>
<keyword evidence="3 6" id="KW-0547">Nucleotide-binding</keyword>
<dbReference type="PROSITE" id="PS50968">
    <property type="entry name" value="BIOTINYL_LIPOYL"/>
    <property type="match status" value="1"/>
</dbReference>
<proteinExistence type="predicted"/>
<protein>
    <submittedName>
        <fullName evidence="10">Biotin carboxylase N-terminal domain-containing protein</fullName>
    </submittedName>
</protein>
<dbReference type="SUPFAM" id="SSF52440">
    <property type="entry name" value="PreATP-grasp domain"/>
    <property type="match status" value="1"/>
</dbReference>
<keyword evidence="4 6" id="KW-0067">ATP-binding</keyword>
<evidence type="ECO:0000313" key="10">
    <source>
        <dbReference type="EMBL" id="GAA0616331.1"/>
    </source>
</evidence>
<dbReference type="InterPro" id="IPR005482">
    <property type="entry name" value="Biotin_COase_C"/>
</dbReference>
<dbReference type="Proteomes" id="UP001500957">
    <property type="component" value="Unassembled WGS sequence"/>
</dbReference>
<dbReference type="InterPro" id="IPR011764">
    <property type="entry name" value="Biotin_carboxylation_dom"/>
</dbReference>
<dbReference type="SUPFAM" id="SSF51246">
    <property type="entry name" value="Rudiment single hybrid motif"/>
    <property type="match status" value="1"/>
</dbReference>
<evidence type="ECO:0000256" key="6">
    <source>
        <dbReference type="PROSITE-ProRule" id="PRU00409"/>
    </source>
</evidence>
<organism evidence="10 11">
    <name type="scientific">Sporichthya brevicatena</name>
    <dbReference type="NCBI Taxonomy" id="171442"/>
    <lineage>
        <taxon>Bacteria</taxon>
        <taxon>Bacillati</taxon>
        <taxon>Actinomycetota</taxon>
        <taxon>Actinomycetes</taxon>
        <taxon>Sporichthyales</taxon>
        <taxon>Sporichthyaceae</taxon>
        <taxon>Sporichthya</taxon>
    </lineage>
</organism>
<gene>
    <name evidence="10" type="ORF">GCM10009547_17930</name>
</gene>
<evidence type="ECO:0000259" key="8">
    <source>
        <dbReference type="PROSITE" id="PS50975"/>
    </source>
</evidence>
<comment type="cofactor">
    <cofactor evidence="1">
        <name>biotin</name>
        <dbReference type="ChEBI" id="CHEBI:57586"/>
    </cofactor>
</comment>
<dbReference type="EMBL" id="BAAAHE010000014">
    <property type="protein sequence ID" value="GAA0616331.1"/>
    <property type="molecule type" value="Genomic_DNA"/>
</dbReference>
<dbReference type="PANTHER" id="PTHR18866:SF126">
    <property type="entry name" value="BIOTIN CARBOXYLASE"/>
    <property type="match status" value="1"/>
</dbReference>
<evidence type="ECO:0000256" key="2">
    <source>
        <dbReference type="ARBA" id="ARBA00022598"/>
    </source>
</evidence>